<dbReference type="EMBL" id="BAAALN010000006">
    <property type="protein sequence ID" value="GAA1238759.1"/>
    <property type="molecule type" value="Genomic_DNA"/>
</dbReference>
<feature type="compositionally biased region" description="Low complexity" evidence="1">
    <location>
        <begin position="143"/>
        <end position="155"/>
    </location>
</feature>
<feature type="compositionally biased region" description="Low complexity" evidence="1">
    <location>
        <begin position="118"/>
        <end position="127"/>
    </location>
</feature>
<keyword evidence="3" id="KW-1185">Reference proteome</keyword>
<feature type="region of interest" description="Disordered" evidence="1">
    <location>
        <begin position="113"/>
        <end position="158"/>
    </location>
</feature>
<name>A0ABP4GU94_9PSEU</name>
<comment type="caution">
    <text evidence="2">The sequence shown here is derived from an EMBL/GenBank/DDBJ whole genome shotgun (WGS) entry which is preliminary data.</text>
</comment>
<reference evidence="3" key="1">
    <citation type="journal article" date="2019" name="Int. J. Syst. Evol. Microbiol.">
        <title>The Global Catalogue of Microorganisms (GCM) 10K type strain sequencing project: providing services to taxonomists for standard genome sequencing and annotation.</title>
        <authorList>
            <consortium name="The Broad Institute Genomics Platform"/>
            <consortium name="The Broad Institute Genome Sequencing Center for Infectious Disease"/>
            <person name="Wu L."/>
            <person name="Ma J."/>
        </authorList>
    </citation>
    <scope>NUCLEOTIDE SEQUENCE [LARGE SCALE GENOMIC DNA]</scope>
    <source>
        <strain evidence="3">JCM 13023</strain>
    </source>
</reference>
<organism evidence="2 3">
    <name type="scientific">Prauserella halophila</name>
    <dbReference type="NCBI Taxonomy" id="185641"/>
    <lineage>
        <taxon>Bacteria</taxon>
        <taxon>Bacillati</taxon>
        <taxon>Actinomycetota</taxon>
        <taxon>Actinomycetes</taxon>
        <taxon>Pseudonocardiales</taxon>
        <taxon>Pseudonocardiaceae</taxon>
        <taxon>Prauserella</taxon>
    </lineage>
</organism>
<dbReference type="RefSeq" id="WP_344056362.1">
    <property type="nucleotide sequence ID" value="NZ_BAAALN010000006.1"/>
</dbReference>
<feature type="region of interest" description="Disordered" evidence="1">
    <location>
        <begin position="1"/>
        <end position="25"/>
    </location>
</feature>
<sequence>MSDDQFPSLGFDPAPGNPGTVGGLAKQMTDTSVYAREAHEVITSIQGKKDTWTGEAAKAFADKVGELPGYLDAAHTSLRDAGKALSGWQDTLKQHQASAKKLEEECRKAIEKAERADAAAQQATAQANTPVASGSDPASVESARQQQQADANAAADARRAAGEAWGKVDDIRRKARELKSAWEQDARTCADTLRNVAERAPDKGFFESIGDAFSAAGSWIGDHLGEIGDVAGMISAVAGALAFIPVLAPVMGPVALAAGGIALAAHGGEMVKEGKWDEPGAWVGLGADALGVLPGVGAVSKGMSMATDSLQVVDGLAPAAMSGGKVMLREAGQVAEPAKLMGSFGEKVASTVGGNADTIAKATQNTFSLGSQVPTGLDMAIGNDTTDTIKSGTGYAAGGMAGAQSVGQWGQNGSALSDLGSSLAGFARAAG</sequence>
<evidence type="ECO:0000313" key="3">
    <source>
        <dbReference type="Proteomes" id="UP001500653"/>
    </source>
</evidence>
<gene>
    <name evidence="2" type="ORF">GCM10009676_24180</name>
</gene>
<evidence type="ECO:0008006" key="4">
    <source>
        <dbReference type="Google" id="ProtNLM"/>
    </source>
</evidence>
<protein>
    <recommendedName>
        <fullName evidence="4">Type VII secretion system (Wss) protein ESAT-6</fullName>
    </recommendedName>
</protein>
<accession>A0ABP4GU94</accession>
<dbReference type="Proteomes" id="UP001500653">
    <property type="component" value="Unassembled WGS sequence"/>
</dbReference>
<evidence type="ECO:0000313" key="2">
    <source>
        <dbReference type="EMBL" id="GAA1238759.1"/>
    </source>
</evidence>
<proteinExistence type="predicted"/>
<evidence type="ECO:0000256" key="1">
    <source>
        <dbReference type="SAM" id="MobiDB-lite"/>
    </source>
</evidence>